<dbReference type="EnsemblPlants" id="EMT28484">
    <property type="protein sequence ID" value="EMT28484"/>
    <property type="gene ID" value="F775_19977"/>
</dbReference>
<sequence>MESSTRRRTWTPRGSSPAAPWRARSLAASDTLTPAAQVHRYTTIAICNGLLLLRLRRSIYVVNPATQQWAMLPPTPRTCPGPYCGRCRSAVFLMYDPTVSPHYDVLLIPRDFYHQPDTTEWPPLLYVIHVFSSKTRCWKERSFAREGDAAGTVADVNFFGMLSYSAYWQKALYVHCDLDGFILRIDLSDDNKYQLVKLPKGNKGIPRIGKSKKGVYCASFHRRCKYKIWFLDESSGQMEWLLKNEVNLKPAVTKYSSLQAKDGPWILQSADQMERLFKNGVNLVDDNGEILSNDDFEWDSDDENTIGSRDWPRDSDHKSPYFECLGFHPYKEIILFHWSDKAMAYHLNRSKNEIDLQSTIRKCSNKHVDDVPWVLQSRHHMDERLVENDASLKLRCYNNEAPSKGDFGWDSDDENTVDTAEWPKESDNNSPYFSCLGFHPYKEIVLFGWLDKIVAYHLNSLKVQCLGRMPHMCTDIDVAFTYAPCWMRNLPGSN</sequence>
<protein>
    <recommendedName>
        <fullName evidence="1">F-box protein At3g26010-like beta-propeller domain-containing protein</fullName>
    </recommendedName>
</protein>
<dbReference type="Pfam" id="PF24750">
    <property type="entry name" value="b-prop_At3g26010-like"/>
    <property type="match status" value="1"/>
</dbReference>
<feature type="domain" description="F-box protein At3g26010-like beta-propeller" evidence="1">
    <location>
        <begin position="34"/>
        <end position="250"/>
    </location>
</feature>
<dbReference type="SUPFAM" id="SSF50969">
    <property type="entry name" value="YVTN repeat-like/Quinoprotein amine dehydrogenase"/>
    <property type="match status" value="1"/>
</dbReference>
<proteinExistence type="predicted"/>
<reference evidence="2" key="1">
    <citation type="submission" date="2015-06" db="UniProtKB">
        <authorList>
            <consortium name="EnsemblPlants"/>
        </authorList>
    </citation>
    <scope>IDENTIFICATION</scope>
</reference>
<dbReference type="PANTHER" id="PTHR34591:SF35">
    <property type="entry name" value="F-BOX DOMAIN-CONTAINING PROTEIN"/>
    <property type="match status" value="1"/>
</dbReference>
<evidence type="ECO:0000259" key="1">
    <source>
        <dbReference type="Pfam" id="PF24750"/>
    </source>
</evidence>
<dbReference type="InterPro" id="IPR011044">
    <property type="entry name" value="Quino_amine_DH_bsu"/>
</dbReference>
<name>M8C2K7_AEGTA</name>
<accession>M8C2K7</accession>
<dbReference type="PANTHER" id="PTHR34591">
    <property type="entry name" value="OS03G0653100 PROTEIN-RELATED"/>
    <property type="match status" value="1"/>
</dbReference>
<dbReference type="AlphaFoldDB" id="M8C2K7"/>
<evidence type="ECO:0000313" key="2">
    <source>
        <dbReference type="EnsemblPlants" id="EMT28484"/>
    </source>
</evidence>
<dbReference type="InterPro" id="IPR056592">
    <property type="entry name" value="Beta-prop_At3g26010-like"/>
</dbReference>
<organism evidence="2">
    <name type="scientific">Aegilops tauschii</name>
    <name type="common">Tausch's goatgrass</name>
    <name type="synonym">Aegilops squarrosa</name>
    <dbReference type="NCBI Taxonomy" id="37682"/>
    <lineage>
        <taxon>Eukaryota</taxon>
        <taxon>Viridiplantae</taxon>
        <taxon>Streptophyta</taxon>
        <taxon>Embryophyta</taxon>
        <taxon>Tracheophyta</taxon>
        <taxon>Spermatophyta</taxon>
        <taxon>Magnoliopsida</taxon>
        <taxon>Liliopsida</taxon>
        <taxon>Poales</taxon>
        <taxon>Poaceae</taxon>
        <taxon>BOP clade</taxon>
        <taxon>Pooideae</taxon>
        <taxon>Triticodae</taxon>
        <taxon>Triticeae</taxon>
        <taxon>Triticinae</taxon>
        <taxon>Aegilops</taxon>
    </lineage>
</organism>